<dbReference type="AlphaFoldDB" id="A0A9W6WVJ8"/>
<accession>A0A9W6WVJ8</accession>
<evidence type="ECO:0000313" key="3">
    <source>
        <dbReference type="Proteomes" id="UP001165121"/>
    </source>
</evidence>
<dbReference type="EMBL" id="BSXT01000128">
    <property type="protein sequence ID" value="GMF18392.1"/>
    <property type="molecule type" value="Genomic_DNA"/>
</dbReference>
<evidence type="ECO:0000256" key="1">
    <source>
        <dbReference type="SAM" id="MobiDB-lite"/>
    </source>
</evidence>
<proteinExistence type="predicted"/>
<sequence length="104" mass="11619">MCPERQSALTCSRWSTSVHLERRMGTPNEEQPKYTVYPRSFRPMLQAPGTCQVRHAVDHDANPSDDLSSIWSQKSRSLDRASRSQGPEATPAINDECAATKSLT</sequence>
<name>A0A9W6WVJ8_9STRA</name>
<protein>
    <submittedName>
        <fullName evidence="2">Unnamed protein product</fullName>
    </submittedName>
</protein>
<gene>
    <name evidence="2" type="ORF">Pfra01_000159400</name>
</gene>
<evidence type="ECO:0000313" key="2">
    <source>
        <dbReference type="EMBL" id="GMF18392.1"/>
    </source>
</evidence>
<comment type="caution">
    <text evidence="2">The sequence shown here is derived from an EMBL/GenBank/DDBJ whole genome shotgun (WGS) entry which is preliminary data.</text>
</comment>
<dbReference type="Proteomes" id="UP001165121">
    <property type="component" value="Unassembled WGS sequence"/>
</dbReference>
<feature type="region of interest" description="Disordered" evidence="1">
    <location>
        <begin position="56"/>
        <end position="104"/>
    </location>
</feature>
<organism evidence="2 3">
    <name type="scientific">Phytophthora fragariaefolia</name>
    <dbReference type="NCBI Taxonomy" id="1490495"/>
    <lineage>
        <taxon>Eukaryota</taxon>
        <taxon>Sar</taxon>
        <taxon>Stramenopiles</taxon>
        <taxon>Oomycota</taxon>
        <taxon>Peronosporomycetes</taxon>
        <taxon>Peronosporales</taxon>
        <taxon>Peronosporaceae</taxon>
        <taxon>Phytophthora</taxon>
    </lineage>
</organism>
<reference evidence="2" key="1">
    <citation type="submission" date="2023-04" db="EMBL/GenBank/DDBJ databases">
        <title>Phytophthora fragariaefolia NBRC 109709.</title>
        <authorList>
            <person name="Ichikawa N."/>
            <person name="Sato H."/>
            <person name="Tonouchi N."/>
        </authorList>
    </citation>
    <scope>NUCLEOTIDE SEQUENCE</scope>
    <source>
        <strain evidence="2">NBRC 109709</strain>
    </source>
</reference>
<keyword evidence="3" id="KW-1185">Reference proteome</keyword>
<feature type="compositionally biased region" description="Polar residues" evidence="1">
    <location>
        <begin position="65"/>
        <end position="75"/>
    </location>
</feature>